<dbReference type="PANTHER" id="PTHR12215:SF10">
    <property type="entry name" value="L-AMINOADIPATE-SEMIALDEHYDE DEHYDROGENASE-PHOSPHOPANTETHEINYL TRANSFERASE"/>
    <property type="match status" value="1"/>
</dbReference>
<dbReference type="InterPro" id="IPR050559">
    <property type="entry name" value="P-Pant_transferase_sf"/>
</dbReference>
<dbReference type="Pfam" id="PF01648">
    <property type="entry name" value="ACPS"/>
    <property type="match status" value="1"/>
</dbReference>
<keyword evidence="5" id="KW-1185">Reference proteome</keyword>
<dbReference type="InterPro" id="IPR008278">
    <property type="entry name" value="4-PPantetheinyl_Trfase_dom"/>
</dbReference>
<dbReference type="EMBL" id="JACHDB010000001">
    <property type="protein sequence ID" value="MBB5431639.1"/>
    <property type="molecule type" value="Genomic_DNA"/>
</dbReference>
<feature type="domain" description="4'-phosphopantetheinyl transferase" evidence="3">
    <location>
        <begin position="118"/>
        <end position="205"/>
    </location>
</feature>
<accession>A0A7W8QKG1</accession>
<dbReference type="RefSeq" id="WP_312893541.1">
    <property type="nucleotide sequence ID" value="NZ_BAAAJD010000009.1"/>
</dbReference>
<evidence type="ECO:0000259" key="3">
    <source>
        <dbReference type="Pfam" id="PF01648"/>
    </source>
</evidence>
<proteinExistence type="inferred from homology"/>
<protein>
    <submittedName>
        <fullName evidence="4">4'-phosphopantetheinyl transferase</fullName>
        <ecNumber evidence="4">2.7.8.-</ecNumber>
    </submittedName>
</protein>
<dbReference type="SUPFAM" id="SSF56214">
    <property type="entry name" value="4'-phosphopantetheinyl transferase"/>
    <property type="match status" value="2"/>
</dbReference>
<dbReference type="GO" id="GO:0005829">
    <property type="term" value="C:cytosol"/>
    <property type="evidence" value="ECO:0007669"/>
    <property type="project" value="TreeGrafter"/>
</dbReference>
<organism evidence="4 5">
    <name type="scientific">Nocardiopsis composta</name>
    <dbReference type="NCBI Taxonomy" id="157465"/>
    <lineage>
        <taxon>Bacteria</taxon>
        <taxon>Bacillati</taxon>
        <taxon>Actinomycetota</taxon>
        <taxon>Actinomycetes</taxon>
        <taxon>Streptosporangiales</taxon>
        <taxon>Nocardiopsidaceae</taxon>
        <taxon>Nocardiopsis</taxon>
    </lineage>
</organism>
<dbReference type="Proteomes" id="UP000572635">
    <property type="component" value="Unassembled WGS sequence"/>
</dbReference>
<keyword evidence="2 4" id="KW-0808">Transferase</keyword>
<evidence type="ECO:0000256" key="1">
    <source>
        <dbReference type="ARBA" id="ARBA00010990"/>
    </source>
</evidence>
<dbReference type="GO" id="GO:0008897">
    <property type="term" value="F:holo-[acyl-carrier-protein] synthase activity"/>
    <property type="evidence" value="ECO:0007669"/>
    <property type="project" value="InterPro"/>
</dbReference>
<evidence type="ECO:0000313" key="5">
    <source>
        <dbReference type="Proteomes" id="UP000572635"/>
    </source>
</evidence>
<comment type="caution">
    <text evidence="4">The sequence shown here is derived from an EMBL/GenBank/DDBJ whole genome shotgun (WGS) entry which is preliminary data.</text>
</comment>
<comment type="similarity">
    <text evidence="1">Belongs to the P-Pant transferase superfamily. Gsp/Sfp/HetI/AcpT family.</text>
</comment>
<evidence type="ECO:0000256" key="2">
    <source>
        <dbReference type="ARBA" id="ARBA00022679"/>
    </source>
</evidence>
<dbReference type="PANTHER" id="PTHR12215">
    <property type="entry name" value="PHOSPHOPANTETHEINE TRANSFERASE"/>
    <property type="match status" value="1"/>
</dbReference>
<dbReference type="EC" id="2.7.8.-" evidence="4"/>
<dbReference type="GO" id="GO:0000287">
    <property type="term" value="F:magnesium ion binding"/>
    <property type="evidence" value="ECO:0007669"/>
    <property type="project" value="InterPro"/>
</dbReference>
<evidence type="ECO:0000313" key="4">
    <source>
        <dbReference type="EMBL" id="MBB5431639.1"/>
    </source>
</evidence>
<name>A0A7W8QKG1_9ACTN</name>
<gene>
    <name evidence="4" type="ORF">HDA36_001723</name>
</gene>
<reference evidence="4 5" key="1">
    <citation type="submission" date="2020-08" db="EMBL/GenBank/DDBJ databases">
        <title>Sequencing the genomes of 1000 actinobacteria strains.</title>
        <authorList>
            <person name="Klenk H.-P."/>
        </authorList>
    </citation>
    <scope>NUCLEOTIDE SEQUENCE [LARGE SCALE GENOMIC DNA]</scope>
    <source>
        <strain evidence="4 5">DSM 44551</strain>
    </source>
</reference>
<dbReference type="GO" id="GO:0019878">
    <property type="term" value="P:lysine biosynthetic process via aminoadipic acid"/>
    <property type="evidence" value="ECO:0007669"/>
    <property type="project" value="TreeGrafter"/>
</dbReference>
<dbReference type="Gene3D" id="3.90.470.20">
    <property type="entry name" value="4'-phosphopantetheinyl transferase domain"/>
    <property type="match status" value="1"/>
</dbReference>
<dbReference type="AlphaFoldDB" id="A0A7W8QKG1"/>
<sequence length="255" mass="26656">MIEEPVECEVWWASPAQSDPALLELLDDAERARHGRFRRAADRDRYAVAHALARLVLAEAAGCGPAEVAFVLECPHCDGTEDREPHGKPRPAGPAAGLELSISHSGDRVAVALARGVPVGVDVEEVSERRDVAGLAEMVLAPAERAALAALPAERSALAFYDYWARKEALLKASGEGIYSGLTAVSVTPPGEPPRVLSWATPGAPPLDRVRLQGLDAGSGYRAALAVLTPAPVAVAVRDAAPLLSPLAADDPPPG</sequence>
<dbReference type="InterPro" id="IPR037143">
    <property type="entry name" value="4-PPantetheinyl_Trfase_dom_sf"/>
</dbReference>